<evidence type="ECO:0000256" key="1">
    <source>
        <dbReference type="SAM" id="MobiDB-lite"/>
    </source>
</evidence>
<feature type="compositionally biased region" description="Acidic residues" evidence="1">
    <location>
        <begin position="195"/>
        <end position="206"/>
    </location>
</feature>
<dbReference type="AlphaFoldDB" id="F9F4N4"/>
<accession>F9F4N4</accession>
<gene>
    <name evidence="2" type="ORF">FOXB_01359</name>
</gene>
<dbReference type="EMBL" id="AFQF01000480">
    <property type="protein sequence ID" value="EGU88131.1"/>
    <property type="molecule type" value="Genomic_DNA"/>
</dbReference>
<name>F9F4N4_FUSOF</name>
<dbReference type="OrthoDB" id="5401736at2759"/>
<feature type="compositionally biased region" description="Polar residues" evidence="1">
    <location>
        <begin position="501"/>
        <end position="511"/>
    </location>
</feature>
<reference evidence="2" key="1">
    <citation type="journal article" date="2012" name="Mol. Plant Microbe Interact.">
        <title>A highly conserved effector in Fusarium oxysporum is required for full virulence on Arabidopsis.</title>
        <authorList>
            <person name="Thatcher L.F."/>
            <person name="Gardiner D.M."/>
            <person name="Kazan K."/>
            <person name="Manners J."/>
        </authorList>
    </citation>
    <scope>NUCLEOTIDE SEQUENCE [LARGE SCALE GENOMIC DNA]</scope>
    <source>
        <strain evidence="2">Fo5176</strain>
    </source>
</reference>
<organism evidence="2">
    <name type="scientific">Fusarium oxysporum (strain Fo5176)</name>
    <name type="common">Fusarium vascular wilt</name>
    <dbReference type="NCBI Taxonomy" id="660025"/>
    <lineage>
        <taxon>Eukaryota</taxon>
        <taxon>Fungi</taxon>
        <taxon>Dikarya</taxon>
        <taxon>Ascomycota</taxon>
        <taxon>Pezizomycotina</taxon>
        <taxon>Sordariomycetes</taxon>
        <taxon>Hypocreomycetidae</taxon>
        <taxon>Hypocreales</taxon>
        <taxon>Nectriaceae</taxon>
        <taxon>Fusarium</taxon>
        <taxon>Fusarium oxysporum species complex</taxon>
    </lineage>
</organism>
<feature type="compositionally biased region" description="Polar residues" evidence="1">
    <location>
        <begin position="221"/>
        <end position="230"/>
    </location>
</feature>
<feature type="region of interest" description="Disordered" evidence="1">
    <location>
        <begin position="168"/>
        <end position="267"/>
    </location>
</feature>
<evidence type="ECO:0000313" key="2">
    <source>
        <dbReference type="EMBL" id="EGU88131.1"/>
    </source>
</evidence>
<protein>
    <submittedName>
        <fullName evidence="2">Uncharacterized protein</fullName>
    </submittedName>
</protein>
<proteinExistence type="predicted"/>
<comment type="caution">
    <text evidence="2">The sequence shown here is derived from an EMBL/GenBank/DDBJ whole genome shotgun (WGS) entry which is preliminary data.</text>
</comment>
<sequence>MYESISFEHRRKLSEELYGKGFALIKAPTESVTIRASTNWNKSFQCGRPSASATSFDPVAFTFGFRTCPRILQWPMYSPIARYAFSQYTHSYTQGIGSASDLRLVGRGAVYSREMNVVQPDEALDDSPRALTYGLAPSKEAQKWDEATWERGPLVQRWRQWVRRQDAIEPASSERTVTERRSATRGTTQTKDAITEDEATTTEDEATTTQNEVTTTDEPESTAQEATTKGTSTQESSVSSTVLSTSTEMSSGLSSTTSSTVTSTEPGASCYSTTVKTSIVCSITTDGHTESASCITNRMTSSTCAPGLFCEIHPGSGVTVCMEQHNEIGTEGIIVGAFFGACIAGCIAVLRSPKVKTGLIQQPVSGVSATATPAAILRIASTQVLDTVQSELMVTESLLVSVSGNSRSTTGLETGELWHRLFRSRRTYGCIIIIIRESWFGVLLCPSFSFLLLQSDHITHHSMVFNEHSQTHDPPREMQDLPAGQGYHFRESDENGGGFRTSGSHSYQSNFEELPLSRPPGGQHPILDQNKSSRNLLHNANNESIRRSSYGGRGSLGHGSYGSGCFGHGAFGHYPSEHQSLPPVSPGSEYPEPEYDFEALRMAASRLLVLPSAPALQNFDRHNEILSIPDFAHGRPDSTFNKFDVNESWIIRQWQQILATGSGGLGHSKTRKMKLVQGSVLTINYPVPSDIKNAIKPRCYITPSSIEEEFIKMRYKRNDFTLYNRLNLC</sequence>
<feature type="region of interest" description="Disordered" evidence="1">
    <location>
        <begin position="489"/>
        <end position="529"/>
    </location>
</feature>
<feature type="compositionally biased region" description="Low complexity" evidence="1">
    <location>
        <begin position="231"/>
        <end position="264"/>
    </location>
</feature>